<dbReference type="EC" id="2.7.1.24" evidence="8 9"/>
<evidence type="ECO:0000256" key="3">
    <source>
        <dbReference type="ARBA" id="ARBA00022679"/>
    </source>
</evidence>
<evidence type="ECO:0000256" key="6">
    <source>
        <dbReference type="ARBA" id="ARBA00022840"/>
    </source>
</evidence>
<evidence type="ECO:0000256" key="4">
    <source>
        <dbReference type="ARBA" id="ARBA00022741"/>
    </source>
</evidence>
<keyword evidence="6 8" id="KW-0067">ATP-binding</keyword>
<keyword evidence="7 8" id="KW-0173">Coenzyme A biosynthesis</keyword>
<dbReference type="PANTHER" id="PTHR10695">
    <property type="entry name" value="DEPHOSPHO-COA KINASE-RELATED"/>
    <property type="match status" value="1"/>
</dbReference>
<evidence type="ECO:0000256" key="8">
    <source>
        <dbReference type="HAMAP-Rule" id="MF_00376"/>
    </source>
</evidence>
<dbReference type="FunFam" id="3.40.50.300:FF:000991">
    <property type="entry name" value="Dephospho-CoA kinase"/>
    <property type="match status" value="1"/>
</dbReference>
<name>A0A6P0HLA7_9ACTN</name>
<comment type="pathway">
    <text evidence="8">Cofactor biosynthesis; coenzyme A biosynthesis; CoA from (R)-pantothenate: step 5/5.</text>
</comment>
<comment type="caution">
    <text evidence="10">The sequence shown here is derived from an EMBL/GenBank/DDBJ whole genome shotgun (WGS) entry which is preliminary data.</text>
</comment>
<dbReference type="HAMAP" id="MF_00376">
    <property type="entry name" value="Dephospho_CoA_kinase"/>
    <property type="match status" value="1"/>
</dbReference>
<dbReference type="CDD" id="cd02022">
    <property type="entry name" value="DPCK"/>
    <property type="match status" value="1"/>
</dbReference>
<evidence type="ECO:0000256" key="5">
    <source>
        <dbReference type="ARBA" id="ARBA00022777"/>
    </source>
</evidence>
<keyword evidence="11" id="KW-1185">Reference proteome</keyword>
<keyword evidence="5 8" id="KW-0418">Kinase</keyword>
<dbReference type="InterPro" id="IPR001977">
    <property type="entry name" value="Depp_CoAkinase"/>
</dbReference>
<accession>A0A6P0HLA7</accession>
<evidence type="ECO:0000256" key="1">
    <source>
        <dbReference type="ARBA" id="ARBA00009018"/>
    </source>
</evidence>
<proteinExistence type="inferred from homology"/>
<dbReference type="GO" id="GO:0004140">
    <property type="term" value="F:dephospho-CoA kinase activity"/>
    <property type="evidence" value="ECO:0007669"/>
    <property type="project" value="UniProtKB-UniRule"/>
</dbReference>
<keyword evidence="3 8" id="KW-0808">Transferase</keyword>
<comment type="catalytic activity">
    <reaction evidence="8">
        <text>3'-dephospho-CoA + ATP = ADP + CoA + H(+)</text>
        <dbReference type="Rhea" id="RHEA:18245"/>
        <dbReference type="ChEBI" id="CHEBI:15378"/>
        <dbReference type="ChEBI" id="CHEBI:30616"/>
        <dbReference type="ChEBI" id="CHEBI:57287"/>
        <dbReference type="ChEBI" id="CHEBI:57328"/>
        <dbReference type="ChEBI" id="CHEBI:456216"/>
        <dbReference type="EC" id="2.7.1.24"/>
    </reaction>
</comment>
<dbReference type="Gene3D" id="3.40.50.300">
    <property type="entry name" value="P-loop containing nucleotide triphosphate hydrolases"/>
    <property type="match status" value="1"/>
</dbReference>
<comment type="similarity">
    <text evidence="1 8">Belongs to the CoaE family.</text>
</comment>
<reference evidence="10 11" key="1">
    <citation type="journal article" date="2014" name="Int. J. Syst. Evol. Microbiol.">
        <title>Nocardioides zeae sp. nov., isolated from the stem of Zea mays.</title>
        <authorList>
            <person name="Glaeser S.P."/>
            <person name="McInroy J.A."/>
            <person name="Busse H.J."/>
            <person name="Kampfer P."/>
        </authorList>
    </citation>
    <scope>NUCLEOTIDE SEQUENCE [LARGE SCALE GENOMIC DNA]</scope>
    <source>
        <strain evidence="10 11">JCM 30728</strain>
    </source>
</reference>
<dbReference type="InterPro" id="IPR027417">
    <property type="entry name" value="P-loop_NTPase"/>
</dbReference>
<dbReference type="UniPathway" id="UPA00241">
    <property type="reaction ID" value="UER00356"/>
</dbReference>
<comment type="function">
    <text evidence="8">Catalyzes the phosphorylation of the 3'-hydroxyl group of dephosphocoenzyme A to form coenzyme A.</text>
</comment>
<evidence type="ECO:0000313" key="10">
    <source>
        <dbReference type="EMBL" id="NEN79381.1"/>
    </source>
</evidence>
<dbReference type="GO" id="GO:0015937">
    <property type="term" value="P:coenzyme A biosynthetic process"/>
    <property type="evidence" value="ECO:0007669"/>
    <property type="project" value="UniProtKB-UniRule"/>
</dbReference>
<dbReference type="GO" id="GO:0005737">
    <property type="term" value="C:cytoplasm"/>
    <property type="evidence" value="ECO:0007669"/>
    <property type="project" value="UniProtKB-SubCell"/>
</dbReference>
<dbReference type="AlphaFoldDB" id="A0A6P0HLA7"/>
<gene>
    <name evidence="8" type="primary">coaE</name>
    <name evidence="10" type="ORF">G3T38_13940</name>
</gene>
<dbReference type="NCBIfam" id="TIGR00152">
    <property type="entry name" value="dephospho-CoA kinase"/>
    <property type="match status" value="1"/>
</dbReference>
<protein>
    <recommendedName>
        <fullName evidence="8 9">Dephospho-CoA kinase</fullName>
        <ecNumber evidence="8 9">2.7.1.24</ecNumber>
    </recommendedName>
    <alternativeName>
        <fullName evidence="8">Dephosphocoenzyme A kinase</fullName>
    </alternativeName>
</protein>
<dbReference type="Proteomes" id="UP000468687">
    <property type="component" value="Unassembled WGS sequence"/>
</dbReference>
<dbReference type="RefSeq" id="WP_163772917.1">
    <property type="nucleotide sequence ID" value="NZ_JAAGXA010000009.1"/>
</dbReference>
<dbReference type="Pfam" id="PF01121">
    <property type="entry name" value="CoaE"/>
    <property type="match status" value="1"/>
</dbReference>
<evidence type="ECO:0000256" key="2">
    <source>
        <dbReference type="ARBA" id="ARBA00022490"/>
    </source>
</evidence>
<evidence type="ECO:0000313" key="11">
    <source>
        <dbReference type="Proteomes" id="UP000468687"/>
    </source>
</evidence>
<evidence type="ECO:0000256" key="9">
    <source>
        <dbReference type="NCBIfam" id="TIGR00152"/>
    </source>
</evidence>
<dbReference type="GO" id="GO:0005524">
    <property type="term" value="F:ATP binding"/>
    <property type="evidence" value="ECO:0007669"/>
    <property type="project" value="UniProtKB-UniRule"/>
</dbReference>
<dbReference type="PANTHER" id="PTHR10695:SF46">
    <property type="entry name" value="BIFUNCTIONAL COENZYME A SYNTHASE-RELATED"/>
    <property type="match status" value="1"/>
</dbReference>
<dbReference type="PROSITE" id="PS51219">
    <property type="entry name" value="DPCK"/>
    <property type="match status" value="1"/>
</dbReference>
<dbReference type="SUPFAM" id="SSF52540">
    <property type="entry name" value="P-loop containing nucleoside triphosphate hydrolases"/>
    <property type="match status" value="1"/>
</dbReference>
<keyword evidence="4 8" id="KW-0547">Nucleotide-binding</keyword>
<dbReference type="NCBIfam" id="NF002879">
    <property type="entry name" value="PRK03333.1"/>
    <property type="match status" value="1"/>
</dbReference>
<comment type="subcellular location">
    <subcellularLocation>
        <location evidence="8">Cytoplasm</location>
    </subcellularLocation>
</comment>
<keyword evidence="2 8" id="KW-0963">Cytoplasm</keyword>
<feature type="binding site" evidence="8">
    <location>
        <begin position="10"/>
        <end position="15"/>
    </location>
    <ligand>
        <name>ATP</name>
        <dbReference type="ChEBI" id="CHEBI:30616"/>
    </ligand>
</feature>
<evidence type="ECO:0000256" key="7">
    <source>
        <dbReference type="ARBA" id="ARBA00022993"/>
    </source>
</evidence>
<organism evidence="10 11">
    <name type="scientific">Nocardioides zeae</name>
    <dbReference type="NCBI Taxonomy" id="1457234"/>
    <lineage>
        <taxon>Bacteria</taxon>
        <taxon>Bacillati</taxon>
        <taxon>Actinomycetota</taxon>
        <taxon>Actinomycetes</taxon>
        <taxon>Propionibacteriales</taxon>
        <taxon>Nocardioidaceae</taxon>
        <taxon>Nocardioides</taxon>
    </lineage>
</organism>
<dbReference type="EMBL" id="JAAGXA010000009">
    <property type="protein sequence ID" value="NEN79381.1"/>
    <property type="molecule type" value="Genomic_DNA"/>
</dbReference>
<sequence>MRVGLTGGIASGKSTVAALLRELGAVVIDADQLAREVVEPGTPGLAGVVEEFGPDVLGDDGGLDRPALGAIVFADPERRAALERILHPLIRARSAELEAAAGPDALVVHDIPLLVETGQQDRFDAVVVVDVPEDVQVHRMVTDRGWTEEDARARIAAQASRDERRAAATYVVDNTGTRDDLRHRVTEVVAELREGAR</sequence>